<proteinExistence type="predicted"/>
<feature type="domain" description="Pyridoxamine 5'-phosphate oxidase N-terminal" evidence="1">
    <location>
        <begin position="161"/>
        <end position="267"/>
    </location>
</feature>
<dbReference type="STRING" id="1526658.BHK69_26825"/>
<name>A0A1D7U880_9HYPH</name>
<dbReference type="PANTHER" id="PTHR42815">
    <property type="entry name" value="FAD-BINDING, PUTATIVE (AFU_ORTHOLOGUE AFUA_6G07600)-RELATED"/>
    <property type="match status" value="1"/>
</dbReference>
<organism evidence="2 3">
    <name type="scientific">Bosea vaviloviae</name>
    <dbReference type="NCBI Taxonomy" id="1526658"/>
    <lineage>
        <taxon>Bacteria</taxon>
        <taxon>Pseudomonadati</taxon>
        <taxon>Pseudomonadota</taxon>
        <taxon>Alphaproteobacteria</taxon>
        <taxon>Hyphomicrobiales</taxon>
        <taxon>Boseaceae</taxon>
        <taxon>Bosea</taxon>
    </lineage>
</organism>
<evidence type="ECO:0000313" key="3">
    <source>
        <dbReference type="Proteomes" id="UP000094969"/>
    </source>
</evidence>
<accession>A0A1D7U880</accession>
<dbReference type="Gene3D" id="2.30.110.10">
    <property type="entry name" value="Electron Transport, Fmn-binding Protein, Chain A"/>
    <property type="match status" value="1"/>
</dbReference>
<dbReference type="PANTHER" id="PTHR42815:SF2">
    <property type="entry name" value="FAD-BINDING, PUTATIVE (AFU_ORTHOLOGUE AFUA_6G07600)-RELATED"/>
    <property type="match status" value="1"/>
</dbReference>
<dbReference type="Proteomes" id="UP000094969">
    <property type="component" value="Chromosome"/>
</dbReference>
<sequence length="303" mass="32198">MDGTPFHPGELEAQALAGTGSRGAGIRDLMPEQHRIFFGQLPLLFAALSDEAGHPIATVLSGEPGFVRSPTPTTLSIRALPPSDDPAALHLKPGQPIGLLGLEFPTRRRNRANGLITARDTGGFSVAVAQSFGNCAKYIQARTPQPVAPVGSGSFEPIARLDDAARGLIGRSDTFFVASTSEARKLGGLDISHRGGRPGFVGIDGEVLSVPDFAGNNYFNTLGNLLRDPRASLLFIDFENGAVLQLQGRVEIVWSGPEVARLSGAERIWRLHVASGWRRRAALPLQWSSPEPAATTLATGVWA</sequence>
<evidence type="ECO:0000313" key="2">
    <source>
        <dbReference type="EMBL" id="AOO83577.1"/>
    </source>
</evidence>
<protein>
    <submittedName>
        <fullName evidence="2">Pyridoxamine 5'-phosphate oxidase</fullName>
    </submittedName>
</protein>
<dbReference type="EMBL" id="CP017147">
    <property type="protein sequence ID" value="AOO83577.1"/>
    <property type="molecule type" value="Genomic_DNA"/>
</dbReference>
<dbReference type="OrthoDB" id="9786134at2"/>
<gene>
    <name evidence="2" type="ORF">BHK69_26825</name>
</gene>
<dbReference type="KEGG" id="bvv:BHK69_26825"/>
<dbReference type="SUPFAM" id="SSF50475">
    <property type="entry name" value="FMN-binding split barrel"/>
    <property type="match status" value="1"/>
</dbReference>
<keyword evidence="3" id="KW-1185">Reference proteome</keyword>
<dbReference type="AlphaFoldDB" id="A0A1D7U880"/>
<dbReference type="Pfam" id="PF01243">
    <property type="entry name" value="PNPOx_N"/>
    <property type="match status" value="1"/>
</dbReference>
<dbReference type="InterPro" id="IPR012349">
    <property type="entry name" value="Split_barrel_FMN-bd"/>
</dbReference>
<evidence type="ECO:0000259" key="1">
    <source>
        <dbReference type="Pfam" id="PF01243"/>
    </source>
</evidence>
<dbReference type="InterPro" id="IPR011576">
    <property type="entry name" value="Pyridox_Oxase_N"/>
</dbReference>
<dbReference type="RefSeq" id="WP_069692777.1">
    <property type="nucleotide sequence ID" value="NZ_CP017147.1"/>
</dbReference>
<reference evidence="2 3" key="1">
    <citation type="journal article" date="2015" name="Antonie Van Leeuwenhoek">
        <title>Bosea vaviloviae sp. nov., a new species of slow-growing rhizobia isolated from nodules of the relict species Vavilovia formosa (Stev.) Fed.</title>
        <authorList>
            <person name="Safronova V.I."/>
            <person name="Kuznetsova I.G."/>
            <person name="Sazanova A.L."/>
            <person name="Kimeklis A.K."/>
            <person name="Belimov A.A."/>
            <person name="Andronov E.E."/>
            <person name="Pinaev A.G."/>
            <person name="Chizhevskaya E.P."/>
            <person name="Pukhaev A.R."/>
            <person name="Popov K.P."/>
            <person name="Willems A."/>
            <person name="Tikhonovich I.A."/>
        </authorList>
    </citation>
    <scope>NUCLEOTIDE SEQUENCE [LARGE SCALE GENOMIC DNA]</scope>
    <source>
        <strain evidence="2 3">Vaf18</strain>
    </source>
</reference>